<evidence type="ECO:0000313" key="4">
    <source>
        <dbReference type="Proteomes" id="UP000529637"/>
    </source>
</evidence>
<dbReference type="EMBL" id="JABWMJ010000001">
    <property type="protein sequence ID" value="NUZ04380.1"/>
    <property type="molecule type" value="Genomic_DNA"/>
</dbReference>
<accession>A0A7Y6NJL5</accession>
<dbReference type="SUPFAM" id="SSF53335">
    <property type="entry name" value="S-adenosyl-L-methionine-dependent methyltransferases"/>
    <property type="match status" value="1"/>
</dbReference>
<feature type="domain" description="Methyltransferase" evidence="2">
    <location>
        <begin position="210"/>
        <end position="346"/>
    </location>
</feature>
<organism evidence="3 4">
    <name type="scientific">Piscinibacter koreensis</name>
    <dbReference type="NCBI Taxonomy" id="2742824"/>
    <lineage>
        <taxon>Bacteria</taxon>
        <taxon>Pseudomonadati</taxon>
        <taxon>Pseudomonadota</taxon>
        <taxon>Betaproteobacteria</taxon>
        <taxon>Burkholderiales</taxon>
        <taxon>Sphaerotilaceae</taxon>
        <taxon>Piscinibacter</taxon>
    </lineage>
</organism>
<keyword evidence="3" id="KW-0489">Methyltransferase</keyword>
<proteinExistence type="predicted"/>
<sequence length="448" mass="47852">MSDRPAASPDAASPDTFEALVQRALADASFVRLVLAGNRVAGSDLRRVTVRAISLRGAPALSFVHSHGTRDVTRNEGIDEGLASIRELLAGTFAHAHLTTRAELIELRISRKGKRTVRRSALAGEPPPIEAGGDADPARAHGRALPAGASSVPSDAASRAQPGGSSGPPPAVAAATHDRPKHRFVDITRPYLVELGVTDAAHRLVPALARKWKQINKFVEIFDHALRGGGLLESAPIRVADFGSGKGYLTFAVHDHLRSLGIEARTVGVELRPDLVALCNGIAERTGLAGLSFVEGDLRSHQPDALDVMIALHACDTATDHAIHLGIQAGARVILCSPCCHKELRPQLRSPLEVAPMLRHGVHLGQQAEMVTDSLRALLLERAGYEAQVFEFVALEHTSKNKMILAVRRAPGAEGRAAAAAVEINRIKQFYGVREQRLEQLLVGSGSR</sequence>
<evidence type="ECO:0000256" key="1">
    <source>
        <dbReference type="SAM" id="MobiDB-lite"/>
    </source>
</evidence>
<dbReference type="PANTHER" id="PTHR13369">
    <property type="match status" value="1"/>
</dbReference>
<dbReference type="AlphaFoldDB" id="A0A7Y6NJL5"/>
<comment type="caution">
    <text evidence="3">The sequence shown here is derived from an EMBL/GenBank/DDBJ whole genome shotgun (WGS) entry which is preliminary data.</text>
</comment>
<dbReference type="GO" id="GO:0032259">
    <property type="term" value="P:methylation"/>
    <property type="evidence" value="ECO:0007669"/>
    <property type="project" value="UniProtKB-KW"/>
</dbReference>
<dbReference type="Proteomes" id="UP000529637">
    <property type="component" value="Unassembled WGS sequence"/>
</dbReference>
<keyword evidence="4" id="KW-1185">Reference proteome</keyword>
<evidence type="ECO:0000259" key="2">
    <source>
        <dbReference type="Pfam" id="PF13679"/>
    </source>
</evidence>
<dbReference type="GO" id="GO:0005737">
    <property type="term" value="C:cytoplasm"/>
    <property type="evidence" value="ECO:0007669"/>
    <property type="project" value="TreeGrafter"/>
</dbReference>
<keyword evidence="3" id="KW-0808">Transferase</keyword>
<dbReference type="Pfam" id="PF13679">
    <property type="entry name" value="Methyltransf_32"/>
    <property type="match status" value="1"/>
</dbReference>
<evidence type="ECO:0000313" key="3">
    <source>
        <dbReference type="EMBL" id="NUZ04380.1"/>
    </source>
</evidence>
<dbReference type="RefSeq" id="WP_176065294.1">
    <property type="nucleotide sequence ID" value="NZ_JABWMJ010000001.1"/>
</dbReference>
<gene>
    <name evidence="3" type="ORF">HQN59_01260</name>
</gene>
<dbReference type="GO" id="GO:0008168">
    <property type="term" value="F:methyltransferase activity"/>
    <property type="evidence" value="ECO:0007669"/>
    <property type="project" value="UniProtKB-KW"/>
</dbReference>
<dbReference type="InterPro" id="IPR029063">
    <property type="entry name" value="SAM-dependent_MTases_sf"/>
</dbReference>
<dbReference type="InterPro" id="IPR025714">
    <property type="entry name" value="Methyltranfer_dom"/>
</dbReference>
<name>A0A7Y6NJL5_9BURK</name>
<dbReference type="PANTHER" id="PTHR13369:SF3">
    <property type="entry name" value="METHYLTRANSFERASE DOMAIN-CONTAINING PROTEIN"/>
    <property type="match status" value="1"/>
</dbReference>
<protein>
    <submittedName>
        <fullName evidence="3">SAM-dependent methyltransferase</fullName>
    </submittedName>
</protein>
<dbReference type="Gene3D" id="3.40.50.150">
    <property type="entry name" value="Vaccinia Virus protein VP39"/>
    <property type="match status" value="1"/>
</dbReference>
<feature type="region of interest" description="Disordered" evidence="1">
    <location>
        <begin position="116"/>
        <end position="179"/>
    </location>
</feature>
<reference evidence="3 4" key="1">
    <citation type="submission" date="2020-06" db="EMBL/GenBank/DDBJ databases">
        <title>Schlegella sp. ID0723 isolated from air conditioner.</title>
        <authorList>
            <person name="Kim D.Y."/>
            <person name="Kim D.-U."/>
        </authorList>
    </citation>
    <scope>NUCLEOTIDE SEQUENCE [LARGE SCALE GENOMIC DNA]</scope>
    <source>
        <strain evidence="3 4">ID0723</strain>
    </source>
</reference>